<protein>
    <submittedName>
        <fullName evidence="6">Methyltransferase</fullName>
    </submittedName>
</protein>
<comment type="subcellular location">
    <subcellularLocation>
        <location evidence="1">Membrane</location>
        <topology evidence="1">Multi-pass membrane protein</topology>
    </subcellularLocation>
</comment>
<evidence type="ECO:0000313" key="6">
    <source>
        <dbReference type="EMBL" id="PZX47535.1"/>
    </source>
</evidence>
<sequence>MTAAALLLALVTAERLGELWLARRNTAALRAQGAVEVAPGHYPLIVALHAAWLGALWLWAPGNPVHPGWLAVFLILQLARVWTLATLGPRWTTRIIVLPGAPLVARGPYRFVSHPNYMVVVGEIAVLPVCLGLPWVALVFTLLNAAVLTIRIRAEAAALRPARHAAG</sequence>
<feature type="transmembrane region" description="Helical" evidence="5">
    <location>
        <begin position="117"/>
        <end position="143"/>
    </location>
</feature>
<dbReference type="Pfam" id="PF04140">
    <property type="entry name" value="ICMT"/>
    <property type="match status" value="1"/>
</dbReference>
<dbReference type="RefSeq" id="WP_111467596.1">
    <property type="nucleotide sequence ID" value="NZ_QKZS01000035.1"/>
</dbReference>
<name>A0A2W7RAD6_9RHOB</name>
<evidence type="ECO:0000256" key="5">
    <source>
        <dbReference type="SAM" id="Phobius"/>
    </source>
</evidence>
<dbReference type="Gene3D" id="1.20.120.1630">
    <property type="match status" value="1"/>
</dbReference>
<dbReference type="Proteomes" id="UP000249538">
    <property type="component" value="Unassembled WGS sequence"/>
</dbReference>
<evidence type="ECO:0000256" key="4">
    <source>
        <dbReference type="ARBA" id="ARBA00023136"/>
    </source>
</evidence>
<keyword evidence="3 5" id="KW-1133">Transmembrane helix</keyword>
<dbReference type="EMBL" id="QKZS01000035">
    <property type="protein sequence ID" value="PZX47535.1"/>
    <property type="molecule type" value="Genomic_DNA"/>
</dbReference>
<reference evidence="6 7" key="1">
    <citation type="submission" date="2018-06" db="EMBL/GenBank/DDBJ databases">
        <title>Genomic Encyclopedia of Archaeal and Bacterial Type Strains, Phase II (KMG-II): from individual species to whole genera.</title>
        <authorList>
            <person name="Goeker M."/>
        </authorList>
    </citation>
    <scope>NUCLEOTIDE SEQUENCE [LARGE SCALE GENOMIC DNA]</scope>
    <source>
        <strain evidence="6 7">DSM 18774</strain>
    </source>
</reference>
<dbReference type="GO" id="GO:0004671">
    <property type="term" value="F:protein C-terminal S-isoprenylcysteine carboxyl O-methyltransferase activity"/>
    <property type="evidence" value="ECO:0007669"/>
    <property type="project" value="InterPro"/>
</dbReference>
<proteinExistence type="predicted"/>
<dbReference type="GO" id="GO:0016020">
    <property type="term" value="C:membrane"/>
    <property type="evidence" value="ECO:0007669"/>
    <property type="project" value="UniProtKB-SubCell"/>
</dbReference>
<dbReference type="AlphaFoldDB" id="A0A2W7RAD6"/>
<evidence type="ECO:0000256" key="1">
    <source>
        <dbReference type="ARBA" id="ARBA00004141"/>
    </source>
</evidence>
<organism evidence="6 7">
    <name type="scientific">Cereibacter changlensis</name>
    <dbReference type="NCBI Taxonomy" id="402884"/>
    <lineage>
        <taxon>Bacteria</taxon>
        <taxon>Pseudomonadati</taxon>
        <taxon>Pseudomonadota</taxon>
        <taxon>Alphaproteobacteria</taxon>
        <taxon>Rhodobacterales</taxon>
        <taxon>Paracoccaceae</taxon>
        <taxon>Cereibacter</taxon>
    </lineage>
</organism>
<keyword evidence="6" id="KW-0808">Transferase</keyword>
<feature type="transmembrane region" description="Helical" evidence="5">
    <location>
        <begin position="41"/>
        <end position="60"/>
    </location>
</feature>
<gene>
    <name evidence="6" type="ORF">LX76_04484</name>
</gene>
<evidence type="ECO:0000256" key="3">
    <source>
        <dbReference type="ARBA" id="ARBA00022989"/>
    </source>
</evidence>
<keyword evidence="2 5" id="KW-0812">Transmembrane</keyword>
<evidence type="ECO:0000256" key="2">
    <source>
        <dbReference type="ARBA" id="ARBA00022692"/>
    </source>
</evidence>
<dbReference type="InterPro" id="IPR007269">
    <property type="entry name" value="ICMT_MeTrfase"/>
</dbReference>
<accession>A0A2W7RAD6</accession>
<keyword evidence="6" id="KW-0489">Methyltransferase</keyword>
<keyword evidence="4 5" id="KW-0472">Membrane</keyword>
<evidence type="ECO:0000313" key="7">
    <source>
        <dbReference type="Proteomes" id="UP000249538"/>
    </source>
</evidence>
<dbReference type="GO" id="GO:0032259">
    <property type="term" value="P:methylation"/>
    <property type="evidence" value="ECO:0007669"/>
    <property type="project" value="UniProtKB-KW"/>
</dbReference>
<comment type="caution">
    <text evidence="6">The sequence shown here is derived from an EMBL/GenBank/DDBJ whole genome shotgun (WGS) entry which is preliminary data.</text>
</comment>